<dbReference type="AlphaFoldDB" id="A0AAN8XTS2"/>
<evidence type="ECO:0000313" key="4">
    <source>
        <dbReference type="EMBL" id="KAK7084049.1"/>
    </source>
</evidence>
<dbReference type="GO" id="GO:0000178">
    <property type="term" value="C:exosome (RNase complex)"/>
    <property type="evidence" value="ECO:0007669"/>
    <property type="project" value="TreeGrafter"/>
</dbReference>
<dbReference type="InterPro" id="IPR011082">
    <property type="entry name" value="Exosome-assoc_fac/DNA_repair"/>
</dbReference>
<keyword evidence="2" id="KW-0175">Coiled coil</keyword>
<evidence type="ECO:0000256" key="1">
    <source>
        <dbReference type="RuleBase" id="RU368003"/>
    </source>
</evidence>
<feature type="compositionally biased region" description="Basic residues" evidence="3">
    <location>
        <begin position="271"/>
        <end position="281"/>
    </location>
</feature>
<comment type="subcellular location">
    <subcellularLocation>
        <location evidence="1">Cytoplasm</location>
    </subcellularLocation>
    <subcellularLocation>
        <location evidence="1">Nucleus</location>
        <location evidence="1">Nucleolus</location>
    </subcellularLocation>
    <subcellularLocation>
        <location evidence="1">Nucleus</location>
    </subcellularLocation>
</comment>
<dbReference type="GO" id="GO:0005730">
    <property type="term" value="C:nucleolus"/>
    <property type="evidence" value="ECO:0007669"/>
    <property type="project" value="UniProtKB-SubCell"/>
</dbReference>
<dbReference type="GO" id="GO:0003677">
    <property type="term" value="F:DNA binding"/>
    <property type="evidence" value="ECO:0007669"/>
    <property type="project" value="UniProtKB-KW"/>
</dbReference>
<comment type="function">
    <text evidence="1">Plays a role in the recruitment of the exosome to pre-rRNA to mediate the 3'-5' end processing of the 5.8S rRNA.</text>
</comment>
<keyword evidence="1" id="KW-0698">rRNA processing</keyword>
<dbReference type="GO" id="GO:0010468">
    <property type="term" value="P:regulation of gene expression"/>
    <property type="evidence" value="ECO:0007669"/>
    <property type="project" value="TreeGrafter"/>
</dbReference>
<keyword evidence="1" id="KW-0694">RNA-binding</keyword>
<keyword evidence="5" id="KW-1185">Reference proteome</keyword>
<dbReference type="PANTHER" id="PTHR15341">
    <property type="entry name" value="SUN-COR STEROID HORMONE RECEPTOR CO-REPRESSOR"/>
    <property type="match status" value="1"/>
</dbReference>
<comment type="subunit">
    <text evidence="1">Monomer and homodimer.</text>
</comment>
<comment type="caution">
    <text evidence="4">The sequence shown here is derived from an EMBL/GenBank/DDBJ whole genome shotgun (WGS) entry which is preliminary data.</text>
</comment>
<accession>A0AAN8XTS2</accession>
<keyword evidence="1" id="KW-0539">Nucleus</keyword>
<reference evidence="4 5" key="1">
    <citation type="submission" date="2023-11" db="EMBL/GenBank/DDBJ databases">
        <title>Halocaridina rubra genome assembly.</title>
        <authorList>
            <person name="Smith C."/>
        </authorList>
    </citation>
    <scope>NUCLEOTIDE SEQUENCE [LARGE SCALE GENOMIC DNA]</scope>
    <source>
        <strain evidence="4">EP-1</strain>
        <tissue evidence="4">Whole</tissue>
    </source>
</reference>
<feature type="coiled-coil region" evidence="2">
    <location>
        <begin position="98"/>
        <end position="125"/>
    </location>
</feature>
<dbReference type="PANTHER" id="PTHR15341:SF3">
    <property type="entry name" value="NUCLEAR NUCLEIC ACID-BINDING PROTEIN C1D"/>
    <property type="match status" value="1"/>
</dbReference>
<name>A0AAN8XTS2_HALRR</name>
<feature type="region of interest" description="Disordered" evidence="3">
    <location>
        <begin position="300"/>
        <end position="363"/>
    </location>
</feature>
<proteinExistence type="inferred from homology"/>
<evidence type="ECO:0000313" key="5">
    <source>
        <dbReference type="Proteomes" id="UP001381693"/>
    </source>
</evidence>
<dbReference type="EMBL" id="JAXCGZ010002318">
    <property type="protein sequence ID" value="KAK7084049.1"/>
    <property type="molecule type" value="Genomic_DNA"/>
</dbReference>
<dbReference type="GO" id="GO:0000460">
    <property type="term" value="P:maturation of 5.8S rRNA"/>
    <property type="evidence" value="ECO:0007669"/>
    <property type="project" value="TreeGrafter"/>
</dbReference>
<protein>
    <recommendedName>
        <fullName evidence="1">Nuclear nucleic acid-binding protein C1D</fullName>
    </recommendedName>
</protein>
<evidence type="ECO:0000256" key="3">
    <source>
        <dbReference type="SAM" id="MobiDB-lite"/>
    </source>
</evidence>
<keyword evidence="1" id="KW-0238">DNA-binding</keyword>
<gene>
    <name evidence="4" type="ORF">SK128_007586</name>
</gene>
<feature type="region of interest" description="Disordered" evidence="3">
    <location>
        <begin position="252"/>
        <end position="281"/>
    </location>
</feature>
<sequence>MEERMEAATSPGENGTNSQAEFPPGMAPKMLKIVKILSELENKLQPLISKPYHEVLTKMPPMERAKMGMMELYTVNTLFWSLMRTSGEEVDTTLKDDYKIEMGRLKETQSRLAELEARSRRQRMDLEAASRFIHHGLGIRRTDGENGEGSHRVVPNEMARLQRLKERLSFPSSGSRRNEDMQFQNQEYPNQEEELHLLSADTYKKKRKKTVEHDSVDSGVDVLEVLDRSSGYHESGEESFVTVPKKLKEDKKVEKRNAVKASDAQKGRTTSVKKKVTKKSLKKKLNSLRAVVSDVLQGTKPLKKKKKKLVNGAKLQRSGAAEDAVPSIGHENTEPPSPTIPKQQKKKKNVNKPATENAVYLDSVGSGLKVEEKDLNMRSREWYEQGWT</sequence>
<organism evidence="4 5">
    <name type="scientific">Halocaridina rubra</name>
    <name type="common">Hawaiian red shrimp</name>
    <dbReference type="NCBI Taxonomy" id="373956"/>
    <lineage>
        <taxon>Eukaryota</taxon>
        <taxon>Metazoa</taxon>
        <taxon>Ecdysozoa</taxon>
        <taxon>Arthropoda</taxon>
        <taxon>Crustacea</taxon>
        <taxon>Multicrustacea</taxon>
        <taxon>Malacostraca</taxon>
        <taxon>Eumalacostraca</taxon>
        <taxon>Eucarida</taxon>
        <taxon>Decapoda</taxon>
        <taxon>Pleocyemata</taxon>
        <taxon>Caridea</taxon>
        <taxon>Atyoidea</taxon>
        <taxon>Atyidae</taxon>
        <taxon>Halocaridina</taxon>
    </lineage>
</organism>
<evidence type="ECO:0000256" key="2">
    <source>
        <dbReference type="SAM" id="Coils"/>
    </source>
</evidence>
<keyword evidence="1" id="KW-0963">Cytoplasm</keyword>
<comment type="similarity">
    <text evidence="1">Belongs to the C1D family.</text>
</comment>
<dbReference type="GO" id="GO:0003723">
    <property type="term" value="F:RNA binding"/>
    <property type="evidence" value="ECO:0007669"/>
    <property type="project" value="UniProtKB-UniRule"/>
</dbReference>
<dbReference type="Proteomes" id="UP001381693">
    <property type="component" value="Unassembled WGS sequence"/>
</dbReference>
<feature type="compositionally biased region" description="Polar residues" evidence="3">
    <location>
        <begin position="11"/>
        <end position="20"/>
    </location>
</feature>
<dbReference type="GO" id="GO:0005737">
    <property type="term" value="C:cytoplasm"/>
    <property type="evidence" value="ECO:0007669"/>
    <property type="project" value="UniProtKB-SubCell"/>
</dbReference>
<feature type="region of interest" description="Disordered" evidence="3">
    <location>
        <begin position="1"/>
        <end position="24"/>
    </location>
</feature>